<dbReference type="InterPro" id="IPR000640">
    <property type="entry name" value="EFG_V-like"/>
</dbReference>
<dbReference type="SMART" id="SM00838">
    <property type="entry name" value="EFG_C"/>
    <property type="match status" value="1"/>
</dbReference>
<dbReference type="Gene3D" id="3.30.70.870">
    <property type="entry name" value="Elongation Factor G (Translational Gtpase), domain 3"/>
    <property type="match status" value="1"/>
</dbReference>
<evidence type="ECO:0000256" key="3">
    <source>
        <dbReference type="ARBA" id="ARBA00022741"/>
    </source>
</evidence>
<dbReference type="SUPFAM" id="SSF54211">
    <property type="entry name" value="Ribosomal protein S5 domain 2-like"/>
    <property type="match status" value="1"/>
</dbReference>
<dbReference type="Gene3D" id="2.40.30.10">
    <property type="entry name" value="Translation factors"/>
    <property type="match status" value="1"/>
</dbReference>
<dbReference type="InterPro" id="IPR014721">
    <property type="entry name" value="Ribsml_uS5_D2-typ_fold_subgr"/>
</dbReference>
<dbReference type="Pfam" id="PF00009">
    <property type="entry name" value="GTP_EFTU"/>
    <property type="match status" value="1"/>
</dbReference>
<name>A0A9R1W0U2_LACSA</name>
<dbReference type="EMBL" id="NBSK02000003">
    <property type="protein sequence ID" value="KAJ0217672.1"/>
    <property type="molecule type" value="Genomic_DNA"/>
</dbReference>
<evidence type="ECO:0000259" key="8">
    <source>
        <dbReference type="PROSITE" id="PS51722"/>
    </source>
</evidence>
<feature type="domain" description="Tr-type G" evidence="8">
    <location>
        <begin position="133"/>
        <end position="341"/>
    </location>
</feature>
<dbReference type="Proteomes" id="UP000235145">
    <property type="component" value="Unassembled WGS sequence"/>
</dbReference>
<keyword evidence="7" id="KW-0472">Membrane</keyword>
<dbReference type="GO" id="GO:0005525">
    <property type="term" value="F:GTP binding"/>
    <property type="evidence" value="ECO:0007669"/>
    <property type="project" value="UniProtKB-KW"/>
</dbReference>
<dbReference type="PANTHER" id="PTHR42908">
    <property type="entry name" value="TRANSLATION ELONGATION FACTOR-RELATED"/>
    <property type="match status" value="1"/>
</dbReference>
<dbReference type="NCBIfam" id="TIGR00231">
    <property type="entry name" value="small_GTP"/>
    <property type="match status" value="1"/>
</dbReference>
<keyword evidence="3" id="KW-0547">Nucleotide-binding</keyword>
<evidence type="ECO:0000256" key="6">
    <source>
        <dbReference type="ARBA" id="ARBA00023134"/>
    </source>
</evidence>
<keyword evidence="6" id="KW-0342">GTP-binding</keyword>
<organism evidence="9 10">
    <name type="scientific">Lactuca sativa</name>
    <name type="common">Garden lettuce</name>
    <dbReference type="NCBI Taxonomy" id="4236"/>
    <lineage>
        <taxon>Eukaryota</taxon>
        <taxon>Viridiplantae</taxon>
        <taxon>Streptophyta</taxon>
        <taxon>Embryophyta</taxon>
        <taxon>Tracheophyta</taxon>
        <taxon>Spermatophyta</taxon>
        <taxon>Magnoliopsida</taxon>
        <taxon>eudicotyledons</taxon>
        <taxon>Gunneridae</taxon>
        <taxon>Pentapetalae</taxon>
        <taxon>asterids</taxon>
        <taxon>campanulids</taxon>
        <taxon>Asterales</taxon>
        <taxon>Asteraceae</taxon>
        <taxon>Cichorioideae</taxon>
        <taxon>Cichorieae</taxon>
        <taxon>Lactucinae</taxon>
        <taxon>Lactuca</taxon>
    </lineage>
</organism>
<dbReference type="CDD" id="cd16268">
    <property type="entry name" value="EF2_II"/>
    <property type="match status" value="1"/>
</dbReference>
<dbReference type="Gene3D" id="3.30.230.10">
    <property type="match status" value="1"/>
</dbReference>
<dbReference type="FunFam" id="2.40.30.10:FF:000010">
    <property type="entry name" value="Translation elongation factor 2"/>
    <property type="match status" value="1"/>
</dbReference>
<dbReference type="SUPFAM" id="SSF54980">
    <property type="entry name" value="EF-G C-terminal domain-like"/>
    <property type="match status" value="2"/>
</dbReference>
<dbReference type="GO" id="GO:0003924">
    <property type="term" value="F:GTPase activity"/>
    <property type="evidence" value="ECO:0000318"/>
    <property type="project" value="GO_Central"/>
</dbReference>
<reference evidence="9 10" key="1">
    <citation type="journal article" date="2017" name="Nat. Commun.">
        <title>Genome assembly with in vitro proximity ligation data and whole-genome triplication in lettuce.</title>
        <authorList>
            <person name="Reyes-Chin-Wo S."/>
            <person name="Wang Z."/>
            <person name="Yang X."/>
            <person name="Kozik A."/>
            <person name="Arikit S."/>
            <person name="Song C."/>
            <person name="Xia L."/>
            <person name="Froenicke L."/>
            <person name="Lavelle D.O."/>
            <person name="Truco M.J."/>
            <person name="Xia R."/>
            <person name="Zhu S."/>
            <person name="Xu C."/>
            <person name="Xu H."/>
            <person name="Xu X."/>
            <person name="Cox K."/>
            <person name="Korf I."/>
            <person name="Meyers B.C."/>
            <person name="Michelmore R.W."/>
        </authorList>
    </citation>
    <scope>NUCLEOTIDE SEQUENCE [LARGE SCALE GENOMIC DNA]</scope>
    <source>
        <strain evidence="10">cv. Salinas</strain>
        <tissue evidence="9">Seedlings</tissue>
    </source>
</reference>
<dbReference type="InterPro" id="IPR020568">
    <property type="entry name" value="Ribosomal_Su5_D2-typ_SF"/>
</dbReference>
<dbReference type="FunFam" id="3.30.70.870:FF:000002">
    <property type="entry name" value="Translation elongation factor 2"/>
    <property type="match status" value="1"/>
</dbReference>
<accession>A0A9R1W0U2</accession>
<dbReference type="Gene3D" id="3.30.70.240">
    <property type="match status" value="1"/>
</dbReference>
<dbReference type="GO" id="GO:0043022">
    <property type="term" value="F:ribosome binding"/>
    <property type="evidence" value="ECO:0000318"/>
    <property type="project" value="GO_Central"/>
</dbReference>
<dbReference type="InterPro" id="IPR035647">
    <property type="entry name" value="EFG_III/V"/>
</dbReference>
<feature type="transmembrane region" description="Helical" evidence="7">
    <location>
        <begin position="43"/>
        <end position="65"/>
    </location>
</feature>
<keyword evidence="7" id="KW-0812">Transmembrane</keyword>
<evidence type="ECO:0000256" key="2">
    <source>
        <dbReference type="ARBA" id="ARBA00022490"/>
    </source>
</evidence>
<dbReference type="InterPro" id="IPR005517">
    <property type="entry name" value="Transl_elong_EFG/EF2_IV"/>
</dbReference>
<dbReference type="InterPro" id="IPR041095">
    <property type="entry name" value="EFG_II"/>
</dbReference>
<dbReference type="Pfam" id="PF03764">
    <property type="entry name" value="EFG_IV"/>
    <property type="match status" value="1"/>
</dbReference>
<keyword evidence="5" id="KW-0648">Protein biosynthesis</keyword>
<dbReference type="GO" id="GO:0005829">
    <property type="term" value="C:cytosol"/>
    <property type="evidence" value="ECO:0000318"/>
    <property type="project" value="GO_Central"/>
</dbReference>
<keyword evidence="2" id="KW-0963">Cytoplasm</keyword>
<dbReference type="CDD" id="cd01681">
    <property type="entry name" value="aeEF2_snRNP_like_IV"/>
    <property type="match status" value="1"/>
</dbReference>
<dbReference type="InterPro" id="IPR027417">
    <property type="entry name" value="P-loop_NTPase"/>
</dbReference>
<evidence type="ECO:0000256" key="7">
    <source>
        <dbReference type="SAM" id="Phobius"/>
    </source>
</evidence>
<dbReference type="InterPro" id="IPR005225">
    <property type="entry name" value="Small_GTP-bd"/>
</dbReference>
<evidence type="ECO:0000256" key="5">
    <source>
        <dbReference type="ARBA" id="ARBA00022917"/>
    </source>
</evidence>
<gene>
    <name evidence="9" type="ORF">LSAT_V11C300139450</name>
</gene>
<keyword evidence="4" id="KW-0251">Elongation factor</keyword>
<dbReference type="PRINTS" id="PR00315">
    <property type="entry name" value="ELONGATNFCT"/>
</dbReference>
<keyword evidence="10" id="KW-1185">Reference proteome</keyword>
<dbReference type="GO" id="GO:0006414">
    <property type="term" value="P:translational elongation"/>
    <property type="evidence" value="ECO:0000318"/>
    <property type="project" value="GO_Central"/>
</dbReference>
<comment type="subcellular location">
    <subcellularLocation>
        <location evidence="1">Cytoplasm</location>
    </subcellularLocation>
</comment>
<proteinExistence type="predicted"/>
<dbReference type="PANTHER" id="PTHR42908:SF10">
    <property type="entry name" value="EUKARYOTIC TRANSLATION ELONGATION FACTOR 2"/>
    <property type="match status" value="1"/>
</dbReference>
<dbReference type="FunFam" id="3.90.1430.10:FF:000003">
    <property type="entry name" value="Elongation factor 2"/>
    <property type="match status" value="1"/>
</dbReference>
<evidence type="ECO:0000256" key="1">
    <source>
        <dbReference type="ARBA" id="ARBA00004496"/>
    </source>
</evidence>
<dbReference type="Gene3D" id="3.90.1430.10">
    <property type="entry name" value="Yeast translation eEF2 (G' domain)"/>
    <property type="match status" value="1"/>
</dbReference>
<dbReference type="PROSITE" id="PS51722">
    <property type="entry name" value="G_TR_2"/>
    <property type="match status" value="1"/>
</dbReference>
<dbReference type="InterPro" id="IPR009000">
    <property type="entry name" value="Transl_B-barrel_sf"/>
</dbReference>
<comment type="caution">
    <text evidence="9">The sequence shown here is derived from an EMBL/GenBank/DDBJ whole genome shotgun (WGS) entry which is preliminary data.</text>
</comment>
<sequence>MVCKLTHKLSFPVKLSDHCRWPKSLTSFRSAWGFQFHEYSPGLFLSTMLVEIAVALLVGVGIVAAPPSVRSHYQYSYIWQASSIDPHLVAHRRLDCPSPYLFFQIFNIFSSAKAKAKVKFTADEVRKVMDFKHNLRNISIIGAFDHGKSTLNDSLVAFTGSIPEEGVGDFTIKSTNTSIYYEMTESDLKAFEGEHNGRKYIINLIDSPGHIEFSGEVNAALRITDGALAVVDCSEGVCIQTKNVIRHALLEGIRPALTVNKMETCFLDCEADSEEVYKTLEGIINEVNATIDINKVPQLDDVTVSPAKGNVAFSSGIHGWAFTLKYFAEKYALEFDVDVPTMMERLWGDNYFNLETQTWSKKRYSSRNCKRGFVQFCYKPIMAVIGYCMNDQKDRLLPVLKELGVTLTSKEKKLVGRELVKSVMRKWFPAPPVLLKMMVFHLPSPCVAQKYRVEILYEGPKDDKYAEAIRNCDPNGPLMLYVSKMIPASEDTGRFWVLGRVFAGRVSTGMKVGVLGSNYAQHKDFSVTIVEKTAICIGKKQGIVKNVPCGNTVLMLLGLDQFITKNATITSEKETEAYPMRTMRLSAVPVVCVAVRCKVASDLPKLMRGLECLAKTDPIFSYTQDSARHVISCGGVLHLKICLDALKDSFLDGTEIDISAPFVSFSETVVSEVSPSDDDNLLGVRATPLGVIITYAIEDRLFGPNDDQEGWEACTKYMCEEPNWDKNFTKRIWCFGGTNILIGGCKEADYSNDFKKAVIEGFQQACRAGGLAGETMRGICFEILCDDPMMTHDLDLDELIITARDAVLASQLTAGPRLMEPIFLVEIQAYEQSLEKIKSVFQQRRGWFRKMRHRTLSRWVTFEAYIPVRESFELYDAFKSLSLKASPQCVFSHWGIIDSDPMEDNSLAHKLIEHIHERKAYMRQMTPP</sequence>
<dbReference type="Gene3D" id="3.40.50.300">
    <property type="entry name" value="P-loop containing nucleotide triphosphate hydrolases"/>
    <property type="match status" value="1"/>
</dbReference>
<evidence type="ECO:0000313" key="9">
    <source>
        <dbReference type="EMBL" id="KAJ0217672.1"/>
    </source>
</evidence>
<dbReference type="Pfam" id="PF00679">
    <property type="entry name" value="EFG_C"/>
    <property type="match status" value="1"/>
</dbReference>
<evidence type="ECO:0000313" key="10">
    <source>
        <dbReference type="Proteomes" id="UP000235145"/>
    </source>
</evidence>
<dbReference type="GO" id="GO:1990904">
    <property type="term" value="C:ribonucleoprotein complex"/>
    <property type="evidence" value="ECO:0000318"/>
    <property type="project" value="GO_Central"/>
</dbReference>
<dbReference type="AlphaFoldDB" id="A0A9R1W0U2"/>
<protein>
    <recommendedName>
        <fullName evidence="8">Tr-type G domain-containing protein</fullName>
    </recommendedName>
</protein>
<keyword evidence="7" id="KW-1133">Transmembrane helix</keyword>
<dbReference type="SUPFAM" id="SSF52540">
    <property type="entry name" value="P-loop containing nucleoside triphosphate hydrolases"/>
    <property type="match status" value="1"/>
</dbReference>
<dbReference type="SUPFAM" id="SSF50447">
    <property type="entry name" value="Translation proteins"/>
    <property type="match status" value="1"/>
</dbReference>
<dbReference type="GO" id="GO:0003746">
    <property type="term" value="F:translation elongation factor activity"/>
    <property type="evidence" value="ECO:0000318"/>
    <property type="project" value="GO_Central"/>
</dbReference>
<dbReference type="InterPro" id="IPR000795">
    <property type="entry name" value="T_Tr_GTP-bd_dom"/>
</dbReference>
<dbReference type="Pfam" id="PF14492">
    <property type="entry name" value="EFG_III"/>
    <property type="match status" value="1"/>
</dbReference>
<evidence type="ECO:0000256" key="4">
    <source>
        <dbReference type="ARBA" id="ARBA00022768"/>
    </source>
</evidence>